<protein>
    <recommendedName>
        <fullName evidence="3">Bifunctional inhibitor/plant lipid transfer protein/seed storage helical domain-containing protein</fullName>
    </recommendedName>
</protein>
<dbReference type="SMART" id="SM00499">
    <property type="entry name" value="AAI"/>
    <property type="match status" value="3"/>
</dbReference>
<evidence type="ECO:0000259" key="3">
    <source>
        <dbReference type="SMART" id="SM00499"/>
    </source>
</evidence>
<feature type="domain" description="Bifunctional inhibitor/plant lipid transfer protein/seed storage helical" evidence="3">
    <location>
        <begin position="275"/>
        <end position="355"/>
    </location>
</feature>
<keyword evidence="5" id="KW-1185">Reference proteome</keyword>
<dbReference type="SUPFAM" id="SSF47699">
    <property type="entry name" value="Bifunctional inhibitor/lipid-transfer protein/seed storage 2S albumin"/>
    <property type="match status" value="3"/>
</dbReference>
<dbReference type="Gene3D" id="1.10.110.10">
    <property type="entry name" value="Plant lipid-transfer and hydrophobic proteins"/>
    <property type="match status" value="3"/>
</dbReference>
<accession>A0A843XST5</accession>
<feature type="domain" description="Bifunctional inhibitor/plant lipid transfer protein/seed storage helical" evidence="3">
    <location>
        <begin position="50"/>
        <end position="144"/>
    </location>
</feature>
<name>A0A843XST5_COLES</name>
<evidence type="ECO:0000313" key="4">
    <source>
        <dbReference type="EMBL" id="MQM22172.1"/>
    </source>
</evidence>
<dbReference type="OrthoDB" id="696558at2759"/>
<feature type="non-terminal residue" evidence="4">
    <location>
        <position position="355"/>
    </location>
</feature>
<feature type="region of interest" description="Disordered" evidence="1">
    <location>
        <begin position="148"/>
        <end position="170"/>
    </location>
</feature>
<feature type="compositionally biased region" description="Pro residues" evidence="1">
    <location>
        <begin position="148"/>
        <end position="166"/>
    </location>
</feature>
<dbReference type="EMBL" id="NMUH01012314">
    <property type="protein sequence ID" value="MQM22172.1"/>
    <property type="molecule type" value="Genomic_DNA"/>
</dbReference>
<dbReference type="InterPro" id="IPR036312">
    <property type="entry name" value="Bifun_inhib/LTP/seed_sf"/>
</dbReference>
<proteinExistence type="predicted"/>
<feature type="chain" id="PRO_5032822968" description="Bifunctional inhibitor/plant lipid transfer protein/seed storage helical domain-containing protein" evidence="2">
    <location>
        <begin position="26"/>
        <end position="355"/>
    </location>
</feature>
<keyword evidence="2" id="KW-0732">Signal</keyword>
<dbReference type="AlphaFoldDB" id="A0A843XST5"/>
<dbReference type="PROSITE" id="PS51257">
    <property type="entry name" value="PROKAR_LIPOPROTEIN"/>
    <property type="match status" value="1"/>
</dbReference>
<gene>
    <name evidence="4" type="ORF">Taro_055220</name>
</gene>
<feature type="signal peptide" evidence="2">
    <location>
        <begin position="1"/>
        <end position="25"/>
    </location>
</feature>
<dbReference type="InterPro" id="IPR027923">
    <property type="entry name" value="Hydrophob_seed_dom"/>
</dbReference>
<dbReference type="Proteomes" id="UP000652761">
    <property type="component" value="Unassembled WGS sequence"/>
</dbReference>
<evidence type="ECO:0000313" key="5">
    <source>
        <dbReference type="Proteomes" id="UP000652761"/>
    </source>
</evidence>
<evidence type="ECO:0000256" key="2">
    <source>
        <dbReference type="SAM" id="SignalP"/>
    </source>
</evidence>
<dbReference type="InterPro" id="IPR051636">
    <property type="entry name" value="Plant_LTP/defense-related"/>
</dbReference>
<organism evidence="4 5">
    <name type="scientific">Colocasia esculenta</name>
    <name type="common">Wild taro</name>
    <name type="synonym">Arum esculentum</name>
    <dbReference type="NCBI Taxonomy" id="4460"/>
    <lineage>
        <taxon>Eukaryota</taxon>
        <taxon>Viridiplantae</taxon>
        <taxon>Streptophyta</taxon>
        <taxon>Embryophyta</taxon>
        <taxon>Tracheophyta</taxon>
        <taxon>Spermatophyta</taxon>
        <taxon>Magnoliopsida</taxon>
        <taxon>Liliopsida</taxon>
        <taxon>Araceae</taxon>
        <taxon>Aroideae</taxon>
        <taxon>Colocasieae</taxon>
        <taxon>Colocasia</taxon>
    </lineage>
</organism>
<reference evidence="4" key="1">
    <citation type="submission" date="2017-07" db="EMBL/GenBank/DDBJ databases">
        <title>Taro Niue Genome Assembly and Annotation.</title>
        <authorList>
            <person name="Atibalentja N."/>
            <person name="Keating K."/>
            <person name="Fields C.J."/>
        </authorList>
    </citation>
    <scope>NUCLEOTIDE SEQUENCE</scope>
    <source>
        <strain evidence="4">Niue_2</strain>
        <tissue evidence="4">Leaf</tissue>
    </source>
</reference>
<sequence>MASKVPASAALFLSLNLLFFAVVSGCNTGCPSPTPKPPKPTPTPSFPGKCPINTLKLGVCANLLQGLIKAKVGKPPKEPCCGLINGLVDLEAAVCLCTAIKANVLGIKLNLPVSLTLLVNYCGKKVPKGFHLVLFSLVSGCPVCPHKPPTPRPPTPNPPTPIPPPSDDSCAKQGHKFAFCADLLGGLIGIGGGILKPLKLTCCPLLPGVLDVEGAVCLCTVIKFRFLNIPIDIPVSFVKLFNYCGKSAPKGGCNTCPHQPRPIPTPSTPSSTGKCPVDTLKLGVCANVLSGLIKVGIGKPPKTPCCPLLQGLVDVEAAVCLCTAIKAGILGIHLDIPLSLSLLLNYCGKGVPKGF</sequence>
<dbReference type="Pfam" id="PF14547">
    <property type="entry name" value="Hydrophob_seed"/>
    <property type="match status" value="3"/>
</dbReference>
<dbReference type="InterPro" id="IPR016140">
    <property type="entry name" value="Bifunc_inhib/LTP/seed_store"/>
</dbReference>
<feature type="domain" description="Bifunctional inhibitor/plant lipid transfer protein/seed storage helical" evidence="3">
    <location>
        <begin position="170"/>
        <end position="253"/>
    </location>
</feature>
<dbReference type="PANTHER" id="PTHR31731">
    <property type="match status" value="1"/>
</dbReference>
<evidence type="ECO:0000256" key="1">
    <source>
        <dbReference type="SAM" id="MobiDB-lite"/>
    </source>
</evidence>
<comment type="caution">
    <text evidence="4">The sequence shown here is derived from an EMBL/GenBank/DDBJ whole genome shotgun (WGS) entry which is preliminary data.</text>
</comment>
<dbReference type="CDD" id="cd01958">
    <property type="entry name" value="HPS_like"/>
    <property type="match status" value="2"/>
</dbReference>